<dbReference type="InterPro" id="IPR000477">
    <property type="entry name" value="RT_dom"/>
</dbReference>
<keyword evidence="2" id="KW-0548">Nucleotidyltransferase</keyword>
<reference evidence="2 3" key="1">
    <citation type="submission" date="2019-08" db="EMBL/GenBank/DDBJ databases">
        <authorList>
            <person name="Alioto T."/>
            <person name="Alioto T."/>
            <person name="Gomez Garrido J."/>
        </authorList>
    </citation>
    <scope>NUCLEOTIDE SEQUENCE [LARGE SCALE GENOMIC DNA]</scope>
</reference>
<protein>
    <submittedName>
        <fullName evidence="2">Reverse transcriptase domain</fullName>
    </submittedName>
</protein>
<dbReference type="Pfam" id="PF00078">
    <property type="entry name" value="RVT_1"/>
    <property type="match status" value="1"/>
</dbReference>
<keyword evidence="3" id="KW-1185">Reference proteome</keyword>
<dbReference type="PROSITE" id="PS50878">
    <property type="entry name" value="RT_POL"/>
    <property type="match status" value="1"/>
</dbReference>
<evidence type="ECO:0000313" key="2">
    <source>
        <dbReference type="EMBL" id="VVC43345.1"/>
    </source>
</evidence>
<evidence type="ECO:0000259" key="1">
    <source>
        <dbReference type="PROSITE" id="PS50878"/>
    </source>
</evidence>
<dbReference type="AlphaFoldDB" id="A0A5E4NF21"/>
<dbReference type="EMBL" id="CABPRJ010002368">
    <property type="protein sequence ID" value="VVC43345.1"/>
    <property type="molecule type" value="Genomic_DNA"/>
</dbReference>
<name>A0A5E4NF21_9HEMI</name>
<accession>A0A5E4NF21</accession>
<keyword evidence="2" id="KW-0695">RNA-directed DNA polymerase</keyword>
<dbReference type="GO" id="GO:0003964">
    <property type="term" value="F:RNA-directed DNA polymerase activity"/>
    <property type="evidence" value="ECO:0007669"/>
    <property type="project" value="UniProtKB-KW"/>
</dbReference>
<evidence type="ECO:0000313" key="3">
    <source>
        <dbReference type="Proteomes" id="UP000325440"/>
    </source>
</evidence>
<feature type="domain" description="Reverse transcriptase" evidence="1">
    <location>
        <begin position="1"/>
        <end position="133"/>
    </location>
</feature>
<dbReference type="OrthoDB" id="6625104at2759"/>
<organism evidence="2 3">
    <name type="scientific">Cinara cedri</name>
    <dbReference type="NCBI Taxonomy" id="506608"/>
    <lineage>
        <taxon>Eukaryota</taxon>
        <taxon>Metazoa</taxon>
        <taxon>Ecdysozoa</taxon>
        <taxon>Arthropoda</taxon>
        <taxon>Hexapoda</taxon>
        <taxon>Insecta</taxon>
        <taxon>Pterygota</taxon>
        <taxon>Neoptera</taxon>
        <taxon>Paraneoptera</taxon>
        <taxon>Hemiptera</taxon>
        <taxon>Sternorrhyncha</taxon>
        <taxon>Aphidomorpha</taxon>
        <taxon>Aphidoidea</taxon>
        <taxon>Aphididae</taxon>
        <taxon>Lachninae</taxon>
        <taxon>Cinara</taxon>
    </lineage>
</organism>
<keyword evidence="2" id="KW-0808">Transferase</keyword>
<dbReference type="Proteomes" id="UP000325440">
    <property type="component" value="Unassembled WGS sequence"/>
</dbReference>
<sequence>MKTSNRVKVNNEIPSSFIINSGLKQSNAMSPVLFNMALTSIIKKLLQTETLNHEEGNFLLVYANDIVIIGKSQEGIQSTVKELIKIEKDIDQTNHSGKTKYRMVKQGGVIIITFVRNNIFEQVHEFKYLGDQYQIGCCYQCL</sequence>
<proteinExistence type="predicted"/>
<gene>
    <name evidence="2" type="ORF">CINCED_3A012750</name>
</gene>